<evidence type="ECO:0000256" key="1">
    <source>
        <dbReference type="SAM" id="MobiDB-lite"/>
    </source>
</evidence>
<sequence length="54" mass="5323">GAVCGIHPEPLCPCGPPEPRPATGTGSQVEEGTPGQNSSSDPANTPIQDALVAN</sequence>
<proteinExistence type="predicted"/>
<organism evidence="2 3">
    <name type="scientific">Cirrhinus mrigala</name>
    <name type="common">Mrigala</name>
    <dbReference type="NCBI Taxonomy" id="683832"/>
    <lineage>
        <taxon>Eukaryota</taxon>
        <taxon>Metazoa</taxon>
        <taxon>Chordata</taxon>
        <taxon>Craniata</taxon>
        <taxon>Vertebrata</taxon>
        <taxon>Euteleostomi</taxon>
        <taxon>Actinopterygii</taxon>
        <taxon>Neopterygii</taxon>
        <taxon>Teleostei</taxon>
        <taxon>Ostariophysi</taxon>
        <taxon>Cypriniformes</taxon>
        <taxon>Cyprinidae</taxon>
        <taxon>Labeoninae</taxon>
        <taxon>Labeonini</taxon>
        <taxon>Cirrhinus</taxon>
    </lineage>
</organism>
<gene>
    <name evidence="2" type="ORF">M9458_009065</name>
</gene>
<feature type="non-terminal residue" evidence="2">
    <location>
        <position position="54"/>
    </location>
</feature>
<evidence type="ECO:0000313" key="2">
    <source>
        <dbReference type="EMBL" id="KAL0195493.1"/>
    </source>
</evidence>
<dbReference type="Proteomes" id="UP001529510">
    <property type="component" value="Unassembled WGS sequence"/>
</dbReference>
<dbReference type="AlphaFoldDB" id="A0ABD0RAV7"/>
<accession>A0ABD0RAV7</accession>
<feature type="non-terminal residue" evidence="2">
    <location>
        <position position="1"/>
    </location>
</feature>
<feature type="compositionally biased region" description="Pro residues" evidence="1">
    <location>
        <begin position="10"/>
        <end position="20"/>
    </location>
</feature>
<name>A0ABD0RAV7_CIRMR</name>
<comment type="caution">
    <text evidence="2">The sequence shown here is derived from an EMBL/GenBank/DDBJ whole genome shotgun (WGS) entry which is preliminary data.</text>
</comment>
<evidence type="ECO:0000313" key="3">
    <source>
        <dbReference type="Proteomes" id="UP001529510"/>
    </source>
</evidence>
<protein>
    <submittedName>
        <fullName evidence="2">Uncharacterized protein</fullName>
    </submittedName>
</protein>
<reference evidence="2 3" key="1">
    <citation type="submission" date="2024-05" db="EMBL/GenBank/DDBJ databases">
        <title>Genome sequencing and assembly of Indian major carp, Cirrhinus mrigala (Hamilton, 1822).</title>
        <authorList>
            <person name="Mohindra V."/>
            <person name="Chowdhury L.M."/>
            <person name="Lal K."/>
            <person name="Jena J.K."/>
        </authorList>
    </citation>
    <scope>NUCLEOTIDE SEQUENCE [LARGE SCALE GENOMIC DNA]</scope>
    <source>
        <strain evidence="2">CM1030</strain>
        <tissue evidence="2">Blood</tissue>
    </source>
</reference>
<dbReference type="EMBL" id="JAMKFB020000004">
    <property type="protein sequence ID" value="KAL0195493.1"/>
    <property type="molecule type" value="Genomic_DNA"/>
</dbReference>
<feature type="compositionally biased region" description="Polar residues" evidence="1">
    <location>
        <begin position="24"/>
        <end position="47"/>
    </location>
</feature>
<feature type="region of interest" description="Disordered" evidence="1">
    <location>
        <begin position="1"/>
        <end position="54"/>
    </location>
</feature>
<keyword evidence="3" id="KW-1185">Reference proteome</keyword>